<dbReference type="GO" id="GO:0008444">
    <property type="term" value="F:CDP-diacylglycerol-glycerol-3-phosphate 3-phosphatidyltransferase activity"/>
    <property type="evidence" value="ECO:0007669"/>
    <property type="project" value="UniProtKB-UniRule"/>
</dbReference>
<reference evidence="22" key="1">
    <citation type="submission" date="2015-07" db="EMBL/GenBank/DDBJ databases">
        <title>Near-Complete Genome Sequence of the Cellulolytic Bacterium Bacteroides (Pseudobacteroides) cellulosolvens ATCC 35603.</title>
        <authorList>
            <person name="Dassa B."/>
            <person name="Utturkar S.M."/>
            <person name="Klingeman D.M."/>
            <person name="Hurt R.A."/>
            <person name="Keller M."/>
            <person name="Xu J."/>
            <person name="Reddy Y.H.K."/>
            <person name="Borovok I."/>
            <person name="Grinberg I.R."/>
            <person name="Lamed R."/>
            <person name="Zhivin O."/>
            <person name="Bayer E.A."/>
            <person name="Brown S.D."/>
        </authorList>
    </citation>
    <scope>NUCLEOTIDE SEQUENCE [LARGE SCALE GENOMIC DNA]</scope>
    <source>
        <strain evidence="22">DSM 2933</strain>
    </source>
</reference>
<evidence type="ECO:0000256" key="6">
    <source>
        <dbReference type="ARBA" id="ARBA00013170"/>
    </source>
</evidence>
<dbReference type="eggNOG" id="COG0558">
    <property type="taxonomic scope" value="Bacteria"/>
</dbReference>
<keyword evidence="15" id="KW-0594">Phospholipid biosynthesis</keyword>
<keyword evidence="9" id="KW-0444">Lipid biosynthesis</keyword>
<keyword evidence="14 20" id="KW-0472">Membrane</keyword>
<comment type="caution">
    <text evidence="21">The sequence shown here is derived from an EMBL/GenBank/DDBJ whole genome shotgun (WGS) entry which is preliminary data.</text>
</comment>
<accession>A0A0L6JKY4</accession>
<dbReference type="InterPro" id="IPR048254">
    <property type="entry name" value="CDP_ALCOHOL_P_TRANSF_CS"/>
</dbReference>
<feature type="transmembrane region" description="Helical" evidence="20">
    <location>
        <begin position="55"/>
        <end position="75"/>
    </location>
</feature>
<proteinExistence type="inferred from homology"/>
<keyword evidence="11 20" id="KW-0812">Transmembrane</keyword>
<dbReference type="NCBIfam" id="TIGR00560">
    <property type="entry name" value="pgsA"/>
    <property type="match status" value="1"/>
</dbReference>
<evidence type="ECO:0000256" key="13">
    <source>
        <dbReference type="ARBA" id="ARBA00023098"/>
    </source>
</evidence>
<keyword evidence="8" id="KW-1003">Cell membrane</keyword>
<dbReference type="PANTHER" id="PTHR14269">
    <property type="entry name" value="CDP-DIACYLGLYCEROL--GLYCEROL-3-PHOSPHATE 3-PHOSPHATIDYLTRANSFERASE-RELATED"/>
    <property type="match status" value="1"/>
</dbReference>
<evidence type="ECO:0000313" key="21">
    <source>
        <dbReference type="EMBL" id="KNY26042.1"/>
    </source>
</evidence>
<dbReference type="InterPro" id="IPR050324">
    <property type="entry name" value="CDP-alcohol_PTase-I"/>
</dbReference>
<gene>
    <name evidence="21" type="ORF">Bccel_1304</name>
</gene>
<comment type="pathway">
    <text evidence="3">Phospholipid metabolism; phosphatidylglycerol biosynthesis; phosphatidylglycerol from CDP-diacylglycerol: step 1/2.</text>
</comment>
<feature type="transmembrane region" description="Helical" evidence="20">
    <location>
        <begin position="12"/>
        <end position="30"/>
    </location>
</feature>
<evidence type="ECO:0000256" key="8">
    <source>
        <dbReference type="ARBA" id="ARBA00022475"/>
    </source>
</evidence>
<dbReference type="InterPro" id="IPR004570">
    <property type="entry name" value="Phosphatidylglycerol_P_synth"/>
</dbReference>
<evidence type="ECO:0000256" key="17">
    <source>
        <dbReference type="ARBA" id="ARBA00048586"/>
    </source>
</evidence>
<dbReference type="Gene3D" id="1.20.120.1760">
    <property type="match status" value="1"/>
</dbReference>
<name>A0A0L6JKY4_9FIRM</name>
<evidence type="ECO:0000256" key="12">
    <source>
        <dbReference type="ARBA" id="ARBA00022989"/>
    </source>
</evidence>
<dbReference type="GO" id="GO:0006655">
    <property type="term" value="P:phosphatidylglycerol biosynthetic process"/>
    <property type="evidence" value="ECO:0007669"/>
    <property type="project" value="UniProtKB-UniPathway"/>
</dbReference>
<comment type="subcellular location">
    <subcellularLocation>
        <location evidence="2">Cell membrane</location>
        <topology evidence="2">Multi-pass membrane protein</topology>
    </subcellularLocation>
</comment>
<dbReference type="Pfam" id="PF01066">
    <property type="entry name" value="CDP-OH_P_transf"/>
    <property type="match status" value="1"/>
</dbReference>
<keyword evidence="13" id="KW-0443">Lipid metabolism</keyword>
<keyword evidence="10 19" id="KW-0808">Transferase</keyword>
<evidence type="ECO:0000256" key="2">
    <source>
        <dbReference type="ARBA" id="ARBA00004651"/>
    </source>
</evidence>
<dbReference type="FunFam" id="1.20.120.1760:FF:000004">
    <property type="entry name" value="CDP-diacylglycerol--glycerol-3-phosphate 3-phosphatidyltransferase"/>
    <property type="match status" value="1"/>
</dbReference>
<evidence type="ECO:0000256" key="14">
    <source>
        <dbReference type="ARBA" id="ARBA00023136"/>
    </source>
</evidence>
<dbReference type="STRING" id="398512.Bccel_1304"/>
<comment type="catalytic activity">
    <reaction evidence="17">
        <text>a CDP-1,2-diacyl-sn-glycerol + sn-glycerol 3-phosphate = a 1,2-diacyl-sn-glycero-3-phospho-(1'-sn-glycero-3'-phosphate) + CMP + H(+)</text>
        <dbReference type="Rhea" id="RHEA:12593"/>
        <dbReference type="ChEBI" id="CHEBI:15378"/>
        <dbReference type="ChEBI" id="CHEBI:57597"/>
        <dbReference type="ChEBI" id="CHEBI:58332"/>
        <dbReference type="ChEBI" id="CHEBI:60110"/>
        <dbReference type="ChEBI" id="CHEBI:60377"/>
        <dbReference type="EC" id="2.7.8.5"/>
    </reaction>
</comment>
<evidence type="ECO:0000256" key="9">
    <source>
        <dbReference type="ARBA" id="ARBA00022516"/>
    </source>
</evidence>
<evidence type="ECO:0000256" key="11">
    <source>
        <dbReference type="ARBA" id="ARBA00022692"/>
    </source>
</evidence>
<evidence type="ECO:0000313" key="22">
    <source>
        <dbReference type="Proteomes" id="UP000036923"/>
    </source>
</evidence>
<dbReference type="EMBL" id="LGTC01000001">
    <property type="protein sequence ID" value="KNY26042.1"/>
    <property type="molecule type" value="Genomic_DNA"/>
</dbReference>
<evidence type="ECO:0000256" key="15">
    <source>
        <dbReference type="ARBA" id="ARBA00023209"/>
    </source>
</evidence>
<keyword evidence="22" id="KW-1185">Reference proteome</keyword>
<dbReference type="PANTHER" id="PTHR14269:SF62">
    <property type="entry name" value="CDP-DIACYLGLYCEROL--GLYCEROL-3-PHOSPHATE 3-PHOSPHATIDYLTRANSFERASE 1, CHLOROPLASTIC"/>
    <property type="match status" value="1"/>
</dbReference>
<comment type="similarity">
    <text evidence="5 19">Belongs to the CDP-alcohol phosphatidyltransferase class-I family.</text>
</comment>
<dbReference type="EC" id="2.7.8.5" evidence="6 18"/>
<comment type="function">
    <text evidence="1">This protein catalyzes the committed step to the synthesis of the acidic phospholipids.</text>
</comment>
<evidence type="ECO:0000256" key="1">
    <source>
        <dbReference type="ARBA" id="ARBA00003973"/>
    </source>
</evidence>
<evidence type="ECO:0000256" key="19">
    <source>
        <dbReference type="RuleBase" id="RU003750"/>
    </source>
</evidence>
<dbReference type="OrthoDB" id="9796672at2"/>
<evidence type="ECO:0000256" key="5">
    <source>
        <dbReference type="ARBA" id="ARBA00010441"/>
    </source>
</evidence>
<comment type="pathway">
    <text evidence="4">Lipid metabolism.</text>
</comment>
<evidence type="ECO:0000256" key="3">
    <source>
        <dbReference type="ARBA" id="ARBA00005042"/>
    </source>
</evidence>
<evidence type="ECO:0000256" key="20">
    <source>
        <dbReference type="SAM" id="Phobius"/>
    </source>
</evidence>
<protein>
    <recommendedName>
        <fullName evidence="7 18">CDP-diacylglycerol--glycerol-3-phosphate 3-phosphatidyltransferase</fullName>
        <ecNumber evidence="6 18">2.7.8.5</ecNumber>
    </recommendedName>
</protein>
<organism evidence="21 22">
    <name type="scientific">Pseudobacteroides cellulosolvens ATCC 35603 = DSM 2933</name>
    <dbReference type="NCBI Taxonomy" id="398512"/>
    <lineage>
        <taxon>Bacteria</taxon>
        <taxon>Bacillati</taxon>
        <taxon>Bacillota</taxon>
        <taxon>Clostridia</taxon>
        <taxon>Eubacteriales</taxon>
        <taxon>Oscillospiraceae</taxon>
        <taxon>Pseudobacteroides</taxon>
    </lineage>
</organism>
<dbReference type="PIRSF" id="PIRSF000847">
    <property type="entry name" value="Phos_ph_gly_syn"/>
    <property type="match status" value="1"/>
</dbReference>
<evidence type="ECO:0000256" key="4">
    <source>
        <dbReference type="ARBA" id="ARBA00005189"/>
    </source>
</evidence>
<dbReference type="Proteomes" id="UP000036923">
    <property type="component" value="Unassembled WGS sequence"/>
</dbReference>
<dbReference type="InterPro" id="IPR043130">
    <property type="entry name" value="CDP-OH_PTrfase_TM_dom"/>
</dbReference>
<evidence type="ECO:0000256" key="18">
    <source>
        <dbReference type="NCBIfam" id="TIGR00560"/>
    </source>
</evidence>
<dbReference type="UniPathway" id="UPA00084">
    <property type="reaction ID" value="UER00503"/>
</dbReference>
<evidence type="ECO:0000256" key="10">
    <source>
        <dbReference type="ARBA" id="ARBA00022679"/>
    </source>
</evidence>
<dbReference type="InterPro" id="IPR000462">
    <property type="entry name" value="CDP-OH_P_trans"/>
</dbReference>
<evidence type="ECO:0000256" key="7">
    <source>
        <dbReference type="ARBA" id="ARBA00014944"/>
    </source>
</evidence>
<keyword evidence="12 20" id="KW-1133">Transmembrane helix</keyword>
<feature type="transmembrane region" description="Helical" evidence="20">
    <location>
        <begin position="177"/>
        <end position="194"/>
    </location>
</feature>
<evidence type="ECO:0000256" key="16">
    <source>
        <dbReference type="ARBA" id="ARBA00023264"/>
    </source>
</evidence>
<sequence>MNLPNKLTLSRILLVPVFMIFILPIPDWVVNSEYLTFIHSQLESLNKFILGPGKYIAAGIFIVASLTDGVDGYIARKTKQVTKMGKFLDPIADKLLVTAALIVLLQNDRLSGWAAMFIIGREFIVTGLRLIAAGEGVVIAASNWGKIKTATQMVAIVLSLLDNYPLSLIIHFPFDRVAMFIAVIVTIYSGYDYIAKNSKLLEHR</sequence>
<keyword evidence="16" id="KW-1208">Phospholipid metabolism</keyword>
<dbReference type="GO" id="GO:0005886">
    <property type="term" value="C:plasma membrane"/>
    <property type="evidence" value="ECO:0007669"/>
    <property type="project" value="UniProtKB-SubCell"/>
</dbReference>
<dbReference type="RefSeq" id="WP_036944338.1">
    <property type="nucleotide sequence ID" value="NZ_JQKC01000027.1"/>
</dbReference>
<dbReference type="PATRIC" id="fig|398512.5.peg.1355"/>
<dbReference type="AlphaFoldDB" id="A0A0L6JKY4"/>
<dbReference type="PROSITE" id="PS00379">
    <property type="entry name" value="CDP_ALCOHOL_P_TRANSF"/>
    <property type="match status" value="1"/>
</dbReference>